<reference evidence="1 2" key="1">
    <citation type="submission" date="2020-03" db="EMBL/GenBank/DDBJ databases">
        <title>Complete genome sequence of Shewanella sp.</title>
        <authorList>
            <person name="Kim Y.-S."/>
            <person name="Kim S.-J."/>
            <person name="Jung H.-K."/>
            <person name="Kim K.-H."/>
        </authorList>
    </citation>
    <scope>NUCLEOTIDE SEQUENCE [LARGE SCALE GENOMIC DNA]</scope>
    <source>
        <strain evidence="1 2">PN3F2</strain>
    </source>
</reference>
<accession>A0A6G9QNC3</accession>
<dbReference type="RefSeq" id="WP_167679029.1">
    <property type="nucleotide sequence ID" value="NZ_CP050313.1"/>
</dbReference>
<sequence length="158" mass="17688">MNNNKPNKVMALYKKVTGYPFGHKIFSKMVSRMAPYFSTVHPHIKSLETNRCEVLIKKRKIVQNHIGTVHVIAICNGLEMAMGTMAEASIPAHLRWIPKGMSVDYTAKAGTDILCVAQVTPEQWQIGDMLVDVKAYDSNGVVVVQGHIKLWISEKPQK</sequence>
<dbReference type="InterPro" id="IPR027961">
    <property type="entry name" value="DUF4442"/>
</dbReference>
<gene>
    <name evidence="1" type="ORF">HBH39_13270</name>
</gene>
<keyword evidence="2" id="KW-1185">Reference proteome</keyword>
<dbReference type="Gene3D" id="3.10.129.10">
    <property type="entry name" value="Hotdog Thioesterase"/>
    <property type="match status" value="1"/>
</dbReference>
<dbReference type="SUPFAM" id="SSF54637">
    <property type="entry name" value="Thioesterase/thiol ester dehydrase-isomerase"/>
    <property type="match status" value="1"/>
</dbReference>
<name>A0A6G9QNC3_9GAMM</name>
<evidence type="ECO:0000313" key="2">
    <source>
        <dbReference type="Proteomes" id="UP000502608"/>
    </source>
</evidence>
<dbReference type="EMBL" id="CP050313">
    <property type="protein sequence ID" value="QIR15339.1"/>
    <property type="molecule type" value="Genomic_DNA"/>
</dbReference>
<evidence type="ECO:0000313" key="1">
    <source>
        <dbReference type="EMBL" id="QIR15339.1"/>
    </source>
</evidence>
<proteinExistence type="predicted"/>
<protein>
    <submittedName>
        <fullName evidence="1">DUF4442 domain-containing protein</fullName>
    </submittedName>
</protein>
<dbReference type="Pfam" id="PF14539">
    <property type="entry name" value="DUF4442"/>
    <property type="match status" value="1"/>
</dbReference>
<dbReference type="CDD" id="cd03443">
    <property type="entry name" value="PaaI_thioesterase"/>
    <property type="match status" value="1"/>
</dbReference>
<dbReference type="KEGG" id="saes:HBH39_13270"/>
<dbReference type="Proteomes" id="UP000502608">
    <property type="component" value="Chromosome"/>
</dbReference>
<dbReference type="AlphaFoldDB" id="A0A6G9QNC3"/>
<dbReference type="InterPro" id="IPR029069">
    <property type="entry name" value="HotDog_dom_sf"/>
</dbReference>
<organism evidence="1 2">
    <name type="scientific">Shewanella aestuarii</name>
    <dbReference type="NCBI Taxonomy" id="1028752"/>
    <lineage>
        <taxon>Bacteria</taxon>
        <taxon>Pseudomonadati</taxon>
        <taxon>Pseudomonadota</taxon>
        <taxon>Gammaproteobacteria</taxon>
        <taxon>Alteromonadales</taxon>
        <taxon>Shewanellaceae</taxon>
        <taxon>Shewanella</taxon>
    </lineage>
</organism>